<dbReference type="Gene3D" id="2.40.50.100">
    <property type="match status" value="1"/>
</dbReference>
<dbReference type="EMBL" id="DXFH01000022">
    <property type="protein sequence ID" value="HIX35815.1"/>
    <property type="molecule type" value="Genomic_DNA"/>
</dbReference>
<comment type="caution">
    <text evidence="1">The sequence shown here is derived from an EMBL/GenBank/DDBJ whole genome shotgun (WGS) entry which is preliminary data.</text>
</comment>
<dbReference type="Pfam" id="PF01597">
    <property type="entry name" value="GCV_H"/>
    <property type="match status" value="1"/>
</dbReference>
<dbReference type="Proteomes" id="UP000824231">
    <property type="component" value="Unassembled WGS sequence"/>
</dbReference>
<dbReference type="AlphaFoldDB" id="A0A9D1VI48"/>
<dbReference type="InterPro" id="IPR011053">
    <property type="entry name" value="Single_hybrid_motif"/>
</dbReference>
<sequence>MRILAHPWWLKSCGQDTYELGLTTKACELLGQLSFVDLPNPGAELKVGMPFVSLEGARMVISLDSPVNGQVMSVNPALSGFVSPTINNHGYLLKVESKSCELH</sequence>
<evidence type="ECO:0000313" key="1">
    <source>
        <dbReference type="EMBL" id="HIX35815.1"/>
    </source>
</evidence>
<organism evidence="1 2">
    <name type="scientific">Candidatus Limosilactobacillus merdigallinarum</name>
    <dbReference type="NCBI Taxonomy" id="2838652"/>
    <lineage>
        <taxon>Bacteria</taxon>
        <taxon>Bacillati</taxon>
        <taxon>Bacillota</taxon>
        <taxon>Bacilli</taxon>
        <taxon>Lactobacillales</taxon>
        <taxon>Lactobacillaceae</taxon>
        <taxon>Limosilactobacillus</taxon>
    </lineage>
</organism>
<proteinExistence type="predicted"/>
<accession>A0A9D1VI48</accession>
<reference evidence="1" key="1">
    <citation type="journal article" date="2021" name="PeerJ">
        <title>Extensive microbial diversity within the chicken gut microbiome revealed by metagenomics and culture.</title>
        <authorList>
            <person name="Gilroy R."/>
            <person name="Ravi A."/>
            <person name="Getino M."/>
            <person name="Pursley I."/>
            <person name="Horton D.L."/>
            <person name="Alikhan N.F."/>
            <person name="Baker D."/>
            <person name="Gharbi K."/>
            <person name="Hall N."/>
            <person name="Watson M."/>
            <person name="Adriaenssens E.M."/>
            <person name="Foster-Nyarko E."/>
            <person name="Jarju S."/>
            <person name="Secka A."/>
            <person name="Antonio M."/>
            <person name="Oren A."/>
            <person name="Chaudhuri R.R."/>
            <person name="La Ragione R."/>
            <person name="Hildebrand F."/>
            <person name="Pallen M.J."/>
        </authorList>
    </citation>
    <scope>NUCLEOTIDE SEQUENCE</scope>
    <source>
        <strain evidence="1">ChiSxjej3B15-572</strain>
    </source>
</reference>
<evidence type="ECO:0000313" key="2">
    <source>
        <dbReference type="Proteomes" id="UP000824231"/>
    </source>
</evidence>
<dbReference type="InterPro" id="IPR033753">
    <property type="entry name" value="GCV_H/Fam206"/>
</dbReference>
<reference evidence="1" key="2">
    <citation type="submission" date="2021-04" db="EMBL/GenBank/DDBJ databases">
        <authorList>
            <person name="Gilroy R."/>
        </authorList>
    </citation>
    <scope>NUCLEOTIDE SEQUENCE</scope>
    <source>
        <strain evidence="1">ChiSxjej3B15-572</strain>
    </source>
</reference>
<name>A0A9D1VI48_9LACO</name>
<gene>
    <name evidence="1" type="ORF">H9856_05415</name>
</gene>
<dbReference type="CDD" id="cd06848">
    <property type="entry name" value="GCS_H"/>
    <property type="match status" value="1"/>
</dbReference>
<dbReference type="SUPFAM" id="SSF51230">
    <property type="entry name" value="Single hybrid motif"/>
    <property type="match status" value="1"/>
</dbReference>
<protein>
    <submittedName>
        <fullName evidence="1">Glycine cleavage system protein H</fullName>
    </submittedName>
</protein>